<proteinExistence type="predicted"/>
<dbReference type="EMBL" id="JACIEM010000003">
    <property type="protein sequence ID" value="MBB4003262.1"/>
    <property type="molecule type" value="Genomic_DNA"/>
</dbReference>
<keyword evidence="3" id="KW-1185">Reference proteome</keyword>
<feature type="region of interest" description="Disordered" evidence="1">
    <location>
        <begin position="15"/>
        <end position="49"/>
    </location>
</feature>
<protein>
    <submittedName>
        <fullName evidence="2">Uncharacterized protein</fullName>
    </submittedName>
</protein>
<comment type="caution">
    <text evidence="2">The sequence shown here is derived from an EMBL/GenBank/DDBJ whole genome shotgun (WGS) entry which is preliminary data.</text>
</comment>
<organism evidence="2 3">
    <name type="scientific">Aurantimonas endophytica</name>
    <dbReference type="NCBI Taxonomy" id="1522175"/>
    <lineage>
        <taxon>Bacteria</taxon>
        <taxon>Pseudomonadati</taxon>
        <taxon>Pseudomonadota</taxon>
        <taxon>Alphaproteobacteria</taxon>
        <taxon>Hyphomicrobiales</taxon>
        <taxon>Aurantimonadaceae</taxon>
        <taxon>Aurantimonas</taxon>
    </lineage>
</organism>
<reference evidence="2 3" key="1">
    <citation type="submission" date="2020-08" db="EMBL/GenBank/DDBJ databases">
        <title>Genomic Encyclopedia of Type Strains, Phase IV (KMG-IV): sequencing the most valuable type-strain genomes for metagenomic binning, comparative biology and taxonomic classification.</title>
        <authorList>
            <person name="Goeker M."/>
        </authorList>
    </citation>
    <scope>NUCLEOTIDE SEQUENCE [LARGE SCALE GENOMIC DNA]</scope>
    <source>
        <strain evidence="2 3">DSM 103570</strain>
    </source>
</reference>
<evidence type="ECO:0000256" key="1">
    <source>
        <dbReference type="SAM" id="MobiDB-lite"/>
    </source>
</evidence>
<feature type="compositionally biased region" description="Polar residues" evidence="1">
    <location>
        <begin position="28"/>
        <end position="38"/>
    </location>
</feature>
<name>A0A7W6HDV7_9HYPH</name>
<dbReference type="Proteomes" id="UP000588647">
    <property type="component" value="Unassembled WGS sequence"/>
</dbReference>
<accession>A0A7W6HDV7</accession>
<sequence length="49" mass="5076">MAGIGQFAEIAPDGIFGNAEPVGEIGRENTTVTGQQGANPLLSFEGEKR</sequence>
<evidence type="ECO:0000313" key="3">
    <source>
        <dbReference type="Proteomes" id="UP000588647"/>
    </source>
</evidence>
<evidence type="ECO:0000313" key="2">
    <source>
        <dbReference type="EMBL" id="MBB4003262.1"/>
    </source>
</evidence>
<dbReference type="AlphaFoldDB" id="A0A7W6HDV7"/>
<gene>
    <name evidence="2" type="ORF">GGR03_002343</name>
</gene>